<proteinExistence type="predicted"/>
<organism evidence="2 3">
    <name type="scientific">Drechslerella dactyloides</name>
    <name type="common">Nematode-trapping fungus</name>
    <name type="synonym">Arthrobotrys dactyloides</name>
    <dbReference type="NCBI Taxonomy" id="74499"/>
    <lineage>
        <taxon>Eukaryota</taxon>
        <taxon>Fungi</taxon>
        <taxon>Dikarya</taxon>
        <taxon>Ascomycota</taxon>
        <taxon>Pezizomycotina</taxon>
        <taxon>Orbiliomycetes</taxon>
        <taxon>Orbiliales</taxon>
        <taxon>Orbiliaceae</taxon>
        <taxon>Drechslerella</taxon>
    </lineage>
</organism>
<dbReference type="EMBL" id="JAQGDS010000003">
    <property type="protein sequence ID" value="KAJ6262154.1"/>
    <property type="molecule type" value="Genomic_DNA"/>
</dbReference>
<evidence type="ECO:0000313" key="3">
    <source>
        <dbReference type="Proteomes" id="UP001221413"/>
    </source>
</evidence>
<feature type="region of interest" description="Disordered" evidence="1">
    <location>
        <begin position="218"/>
        <end position="249"/>
    </location>
</feature>
<dbReference type="GO" id="GO:1990334">
    <property type="term" value="C:Bfa1-Bub2 complex"/>
    <property type="evidence" value="ECO:0007669"/>
    <property type="project" value="InterPro"/>
</dbReference>
<evidence type="ECO:0000313" key="2">
    <source>
        <dbReference type="EMBL" id="KAJ6262154.1"/>
    </source>
</evidence>
<feature type="region of interest" description="Disordered" evidence="1">
    <location>
        <begin position="394"/>
        <end position="692"/>
    </location>
</feature>
<feature type="compositionally biased region" description="Basic residues" evidence="1">
    <location>
        <begin position="494"/>
        <end position="504"/>
    </location>
</feature>
<gene>
    <name evidence="2" type="ORF">Dda_2959</name>
</gene>
<protein>
    <recommendedName>
        <fullName evidence="4">Cytokinesis regulator</fullName>
    </recommendedName>
</protein>
<dbReference type="GO" id="GO:0005096">
    <property type="term" value="F:GTPase activator activity"/>
    <property type="evidence" value="ECO:0007669"/>
    <property type="project" value="InterPro"/>
</dbReference>
<feature type="compositionally biased region" description="Pro residues" evidence="1">
    <location>
        <begin position="482"/>
        <end position="491"/>
    </location>
</feature>
<evidence type="ECO:0008006" key="4">
    <source>
        <dbReference type="Google" id="ProtNLM"/>
    </source>
</evidence>
<dbReference type="GO" id="GO:0031578">
    <property type="term" value="P:mitotic spindle orientation checkpoint signaling"/>
    <property type="evidence" value="ECO:0007669"/>
    <property type="project" value="TreeGrafter"/>
</dbReference>
<sequence length="1001" mass="109279">METSPLKKKGASPTLAIESWDDDDDFQDVGDLHIQKPGSRFSDRGGSTPNRLSVASDTLSDLAFIDDNMMDREVVLPHPASVISSEDAIRSANKAGIPLPKDVPASALTGGSIRKIGGIASRRVVKVDWGDDLEIANSSKFLTVKKVRSSEFPLDAFQTSSEDELSQLANEDDIPTIRAHKKSPRRSPLIDAFRLPTPEIPSEQELAVKLPPAGAFDPEVVTSSSSSSSPQAAFKESNAVGTPGSDRKSDSLAAALSSFVDSDTDELAEGSLGTRHGGRYRSNSILSTMSPSLASTFTVESEDESFLCIELPQPDFDFQHALEEKKKARMLARTASDLRNAGELPKEDFLDDIEIGEGGLLGSKSTRNKNIRLKANPASPSRRTGVTLTFTRIGEPKMKKSHARRLSISSNHTLESVEEAVSGRPTSLEIATDAGKEHNSKQPSQPILKRVESGKQSRLLRPQRSTPNLKAQSSPSVKLPQALPPPVPPIPRNLYHHQHHHHNVHNYTANHNNTPIATNNKSNSNTNNTDTIPTMLPVRSGGYKGLPINRPPSRTMTNRPPSRTNSRAASRTSNRSESRGPPPQSPSVEFSQAHAVGRYINTPSRPSSRASIGSRSKSPGRPSTPSQRPPFLPAGASQAQSQHVLSKLQRKASNKALRPPTSQDPRPPSRTSRIRERSPLRNAQAVAPEPLRKEAASTNFLLAPTRRRYYGNGSELEAFDDLPTSAKLESKFTVKPVGQGAPRALRSTKRANLTAITTAPAELEPSRDGKVPRYGRGHLNPSAAQRGALPTTAEIEHKRPTWRPKAPKRLNHDGPQRPQLITAAALPTDPKAVNDMIYNPVTFRWEGNEHAVRGFDREDTLPTALPRPALISSVKSSKNIQVVGKMVFDPDHMCWLKVDDTGSDDEANALADIDDLKETNSMTERSTRDSGHGGSLNDLMTAEEFDVGPEFTKRQKEEEQRWRRKVAGWISQPEARNPARSWDLRDIALSQIGSDGKLLSA</sequence>
<feature type="compositionally biased region" description="Polar residues" evidence="1">
    <location>
        <begin position="463"/>
        <end position="476"/>
    </location>
</feature>
<feature type="compositionally biased region" description="Acidic residues" evidence="1">
    <location>
        <begin position="19"/>
        <end position="28"/>
    </location>
</feature>
<feature type="compositionally biased region" description="Low complexity" evidence="1">
    <location>
        <begin position="559"/>
        <end position="575"/>
    </location>
</feature>
<feature type="region of interest" description="Disordered" evidence="1">
    <location>
        <begin position="1"/>
        <end position="52"/>
    </location>
</feature>
<feature type="compositionally biased region" description="Low complexity" evidence="1">
    <location>
        <begin position="505"/>
        <end position="531"/>
    </location>
</feature>
<feature type="compositionally biased region" description="Basic residues" evidence="1">
    <location>
        <begin position="1"/>
        <end position="10"/>
    </location>
</feature>
<dbReference type="GO" id="GO:0044732">
    <property type="term" value="C:mitotic spindle pole body"/>
    <property type="evidence" value="ECO:0007669"/>
    <property type="project" value="TreeGrafter"/>
</dbReference>
<keyword evidence="3" id="KW-1185">Reference proteome</keyword>
<comment type="caution">
    <text evidence="2">The sequence shown here is derived from an EMBL/GenBank/DDBJ whole genome shotgun (WGS) entry which is preliminary data.</text>
</comment>
<name>A0AAD6J0G1_DREDA</name>
<accession>A0AAD6J0G1</accession>
<dbReference type="PANTHER" id="PTHR35140">
    <property type="entry name" value="MITOTIC CHECK POINT PROTEIN BFA1"/>
    <property type="match status" value="1"/>
</dbReference>
<reference evidence="2" key="1">
    <citation type="submission" date="2023-01" db="EMBL/GenBank/DDBJ databases">
        <title>The chitinases involved in constricting ring structure development in the nematode-trapping fungus Drechslerella dactyloides.</title>
        <authorList>
            <person name="Wang R."/>
            <person name="Zhang L."/>
            <person name="Tang P."/>
            <person name="Li S."/>
            <person name="Liang L."/>
        </authorList>
    </citation>
    <scope>NUCLEOTIDE SEQUENCE</scope>
    <source>
        <strain evidence="2">YMF1.00031</strain>
    </source>
</reference>
<dbReference type="InterPro" id="IPR034586">
    <property type="entry name" value="Bfa1/Byr4"/>
</dbReference>
<dbReference type="PANTHER" id="PTHR35140:SF1">
    <property type="entry name" value="MITOTIC CHECK POINT PROTEIN BFA1"/>
    <property type="match status" value="1"/>
</dbReference>
<feature type="region of interest" description="Disordered" evidence="1">
    <location>
        <begin position="170"/>
        <end position="189"/>
    </location>
</feature>
<feature type="compositionally biased region" description="Low complexity" evidence="1">
    <location>
        <begin position="603"/>
        <end position="619"/>
    </location>
</feature>
<dbReference type="Proteomes" id="UP001221413">
    <property type="component" value="Unassembled WGS sequence"/>
</dbReference>
<dbReference type="AlphaFoldDB" id="A0AAD6J0G1"/>
<evidence type="ECO:0000256" key="1">
    <source>
        <dbReference type="SAM" id="MobiDB-lite"/>
    </source>
</evidence>